<feature type="chain" id="PRO_5047467855" evidence="8">
    <location>
        <begin position="24"/>
        <end position="415"/>
    </location>
</feature>
<evidence type="ECO:0000256" key="5">
    <source>
        <dbReference type="ARBA" id="ARBA00022729"/>
    </source>
</evidence>
<evidence type="ECO:0000256" key="7">
    <source>
        <dbReference type="ARBA" id="ARBA00023237"/>
    </source>
</evidence>
<sequence>MRHAWLKSSLALAITVAATSASANGIAINEQSASGMGTGFAGRSSSAEDASTLFGNPAGMSRLDRTEVSGGAALIMAKTDIDNASGSATGTNDGDMVPTSVIPFGYLVTPLNDRWHAGIGVYAPFGVISDYEDSFQGGGHGRYSKVQVVTLQPTLSFQVNDRISVGFGPTINHISGKLTSAFGNGEVNIKGDDVGYGFNAGVLVDVTDQLAWGLTYHSKVDYTLDGRTRLNNLPGPAAGANGEYDANLDFTTPESVDTSLTFELDPQWTLYAGATWTRWSRLDKIVVENDGVAAPFQPNFSEIEEPLNWEDTWAFAVGAAYQIAPQWTLRTGFTVDQSPVGDSDRTVRIPVSNRKVFSLGAGWDVSQDMTIDVAYSYLHESKGKIEQAAKSSTGSYNADYRNSAHGLSSQVTYRF</sequence>
<evidence type="ECO:0000313" key="10">
    <source>
        <dbReference type="Proteomes" id="UP000275199"/>
    </source>
</evidence>
<dbReference type="SUPFAM" id="SSF56935">
    <property type="entry name" value="Porins"/>
    <property type="match status" value="1"/>
</dbReference>
<name>A0ABX9XIS1_9PSED</name>
<dbReference type="InterPro" id="IPR005017">
    <property type="entry name" value="OMPP1/FadL/TodX"/>
</dbReference>
<evidence type="ECO:0000256" key="4">
    <source>
        <dbReference type="ARBA" id="ARBA00022692"/>
    </source>
</evidence>
<evidence type="ECO:0000256" key="6">
    <source>
        <dbReference type="ARBA" id="ARBA00023136"/>
    </source>
</evidence>
<feature type="signal peptide" evidence="8">
    <location>
        <begin position="1"/>
        <end position="23"/>
    </location>
</feature>
<comment type="caution">
    <text evidence="9">The sequence shown here is derived from an EMBL/GenBank/DDBJ whole genome shotgun (WGS) entry which is preliminary data.</text>
</comment>
<dbReference type="RefSeq" id="WP_123889319.1">
    <property type="nucleotide sequence ID" value="NZ_JBPYCX010000015.1"/>
</dbReference>
<keyword evidence="7" id="KW-0998">Cell outer membrane</keyword>
<keyword evidence="5 8" id="KW-0732">Signal</keyword>
<keyword evidence="10" id="KW-1185">Reference proteome</keyword>
<dbReference type="PANTHER" id="PTHR35093">
    <property type="entry name" value="OUTER MEMBRANE PROTEIN NMB0088-RELATED"/>
    <property type="match status" value="1"/>
</dbReference>
<comment type="similarity">
    <text evidence="2">Belongs to the OmpP1/FadL family.</text>
</comment>
<organism evidence="9 10">
    <name type="scientific">Pseudomonas neustonica</name>
    <dbReference type="NCBI Taxonomy" id="2487346"/>
    <lineage>
        <taxon>Bacteria</taxon>
        <taxon>Pseudomonadati</taxon>
        <taxon>Pseudomonadota</taxon>
        <taxon>Gammaproteobacteria</taxon>
        <taxon>Pseudomonadales</taxon>
        <taxon>Pseudomonadaceae</taxon>
        <taxon>Pseudomonas</taxon>
    </lineage>
</organism>
<dbReference type="Pfam" id="PF03349">
    <property type="entry name" value="Toluene_X"/>
    <property type="match status" value="1"/>
</dbReference>
<dbReference type="EMBL" id="RKKU01000008">
    <property type="protein sequence ID" value="ROZ85280.1"/>
    <property type="molecule type" value="Genomic_DNA"/>
</dbReference>
<comment type="subcellular location">
    <subcellularLocation>
        <location evidence="1">Cell outer membrane</location>
        <topology evidence="1">Multi-pass membrane protein</topology>
    </subcellularLocation>
</comment>
<evidence type="ECO:0000256" key="3">
    <source>
        <dbReference type="ARBA" id="ARBA00022452"/>
    </source>
</evidence>
<protein>
    <submittedName>
        <fullName evidence="9">Transporter</fullName>
    </submittedName>
</protein>
<evidence type="ECO:0000256" key="1">
    <source>
        <dbReference type="ARBA" id="ARBA00004571"/>
    </source>
</evidence>
<accession>A0ABX9XIS1</accession>
<evidence type="ECO:0000313" key="9">
    <source>
        <dbReference type="EMBL" id="ROZ85280.1"/>
    </source>
</evidence>
<dbReference type="Gene3D" id="2.40.160.60">
    <property type="entry name" value="Outer membrane protein transport protein (OMPP1/FadL/TodX)"/>
    <property type="match status" value="1"/>
</dbReference>
<evidence type="ECO:0000256" key="8">
    <source>
        <dbReference type="SAM" id="SignalP"/>
    </source>
</evidence>
<gene>
    <name evidence="9" type="ORF">EF096_08580</name>
</gene>
<keyword evidence="3" id="KW-1134">Transmembrane beta strand</keyword>
<proteinExistence type="inferred from homology"/>
<reference evidence="9 10" key="1">
    <citation type="submission" date="2018-11" db="EMBL/GenBank/DDBJ databases">
        <authorList>
            <person name="Jang G.I."/>
            <person name="Hwang C.Y."/>
        </authorList>
    </citation>
    <scope>NUCLEOTIDE SEQUENCE [LARGE SCALE GENOMIC DNA]</scope>
    <source>
        <strain evidence="9 10">SSM26</strain>
    </source>
</reference>
<evidence type="ECO:0000256" key="2">
    <source>
        <dbReference type="ARBA" id="ARBA00008163"/>
    </source>
</evidence>
<dbReference type="PANTHER" id="PTHR35093:SF8">
    <property type="entry name" value="OUTER MEMBRANE PROTEIN NMB0088-RELATED"/>
    <property type="match status" value="1"/>
</dbReference>
<keyword evidence="6" id="KW-0472">Membrane</keyword>
<keyword evidence="4" id="KW-0812">Transmembrane</keyword>
<dbReference type="Proteomes" id="UP000275199">
    <property type="component" value="Unassembled WGS sequence"/>
</dbReference>